<dbReference type="AlphaFoldDB" id="A0A077Y9Y4"/>
<proteinExistence type="predicted"/>
<organism evidence="2 5">
    <name type="scientific">Plasmodium yoelii</name>
    <dbReference type="NCBI Taxonomy" id="5861"/>
    <lineage>
        <taxon>Eukaryota</taxon>
        <taxon>Sar</taxon>
        <taxon>Alveolata</taxon>
        <taxon>Apicomplexa</taxon>
        <taxon>Aconoidasida</taxon>
        <taxon>Haemosporida</taxon>
        <taxon>Plasmodiidae</taxon>
        <taxon>Plasmodium</taxon>
        <taxon>Plasmodium (Vinckeia)</taxon>
    </lineage>
</organism>
<dbReference type="VEuPathDB" id="PlasmoDB:PY17X_1370200"/>
<evidence type="ECO:0000313" key="2">
    <source>
        <dbReference type="EMBL" id="CDU20311.1"/>
    </source>
</evidence>
<feature type="region of interest" description="Disordered" evidence="1">
    <location>
        <begin position="1044"/>
        <end position="1074"/>
    </location>
</feature>
<sequence>MLKNTIKTNRTKREQSRALLEKKLSKDSVTSTKFCDSSEDREEDLNSSNNINLNILKKSNNTKISNADNTDSFIRNNKSYLKSFSAKSNKKNSYKLNKVIELNKDNDIVSYNNIKQEHSKREETNLGDSIIYDNIENNNFGVYSGKPQESIRNQIQSENQVISNFKENNNIFLRNVSDIPSGGNITNLSYISPFEKGNLINTENNLRSDITVNNKLAYPYYDNKSNYLKNELDYCNISDTFKSSSIIGANYNTTNLYNDNYLEAINKENLKFFMNNNLNIRENNLNNYTNSLKPYALGNYNNYNLPTYNNNSNLSNNLSNNLSSATSNNFDLYGHNNSLVRDKFTAPHSNFNSIENKHKDIEAYNKPLNELYSNPYITNEMDFTNMYNSYTPIDNNNTKKVIDNSNYIINGSTSLPMSNLGTSNFGITAPGNVYDNKINLDVYNNNSNDHHINLNETKFSEHINNESSNCMIKEPIVENENKLLKPANTILENEIRQTDVTVSEKVSSHTDYSRATHSSHVVDKKIVHEGFETIKIPKYREVEIVEKIVEIPVVHKVNKYVNKYEIKEVEKVVKKPINKYVETKIEVPELHFQDKIVEVPELQEVVKIVEKEEVKERLVYKNKIETKIIPKYIEVPVIKIVNKYESYDDIGEVIKTVPVKKIVEIPNEVIKKVKVPIKKIIEEPNYVPIIKYRDIPIEKIRYVPKVQTIELVKNIPKIIDIPVPVKVPKIKIIDKPVYVNKYVDRPVVVPVSKTIKPIYKYEGKKVIEIPIHKPYIVTHDTIVPRYVDNDMRNGRCEVYARRLDINSLNPTIRNELFNTVNKNNFNLQRSMSASNLLGNRKYTGDICYSSNNINFNGINKIDSNTLLSNRYSKLNFDKKCDFGYNTSVRNNMRYVPETMSRNNNMHANRNSNGLQFSKSLNNNNNIGMGSNGFFDFSKNVCHSSNPIKGSNNNGRGGPMFNLNEIIVKGRNRSNSINGRDRSGLARNGFNSPNRLHNGNSGKNLNFNQNSQFNKNTGNNNYGYINNMTNKFKNEEQLYKYQSDTRENIRSNDYRSRNNSNSIPPSRNLSPSVGSVDGISTYVVEYLGDNERKISDRSFTNEINNNMSENIGSNYSFSGDMCT</sequence>
<reference evidence="4 5" key="1">
    <citation type="journal article" date="2014" name="BMC Biol.">
        <title>A comprehensive evaluation of rodent malaria parasite genomes and gene expression.</title>
        <authorList>
            <person name="Otto T.D."/>
            <person name="Bohme U."/>
            <person name="Jackson A.P."/>
            <person name="Hunt M."/>
            <person name="Franke-Fayard B."/>
            <person name="Hoeijmakers W.A."/>
            <person name="Religa A.A."/>
            <person name="Robertson L."/>
            <person name="Sanders M."/>
            <person name="Ogun S.A."/>
            <person name="Cunningham D."/>
            <person name="Erhart A."/>
            <person name="Billker O."/>
            <person name="Khan S.M."/>
            <person name="Stunnenberg H.G."/>
            <person name="Langhorne J."/>
            <person name="Holder A.A."/>
            <person name="Waters A.P."/>
            <person name="Newbold C.I."/>
            <person name="Pain A."/>
            <person name="Berriman M."/>
            <person name="Janse C.J."/>
        </authorList>
    </citation>
    <scope>NUCLEOTIDE SEQUENCE [LARGE SCALE GENOMIC DNA]</scope>
    <source>
        <strain evidence="3 4">17X</strain>
        <strain evidence="2 5">YM</strain>
    </source>
</reference>
<dbReference type="EMBL" id="LM993667">
    <property type="protein sequence ID" value="VTZ81069.1"/>
    <property type="molecule type" value="Genomic_DNA"/>
</dbReference>
<dbReference type="Pfam" id="PF12314">
    <property type="entry name" value="IMCp"/>
    <property type="match status" value="1"/>
</dbReference>
<reference evidence="2" key="2">
    <citation type="submission" date="2014-05" db="EMBL/GenBank/DDBJ databases">
        <authorList>
            <person name="Aslett A.Martin."/>
            <person name="De Silva Nishadi"/>
        </authorList>
    </citation>
    <scope>NUCLEOTIDE SEQUENCE</scope>
    <source>
        <strain evidence="2">YM</strain>
    </source>
</reference>
<feature type="region of interest" description="Disordered" evidence="1">
    <location>
        <begin position="971"/>
        <end position="1024"/>
    </location>
</feature>
<dbReference type="OMA" id="VVHKVNK"/>
<reference evidence="3" key="3">
    <citation type="submission" date="2014-05" db="EMBL/GenBank/DDBJ databases">
        <authorList>
            <person name="Aslett M.A."/>
            <person name="De Silva N."/>
        </authorList>
    </citation>
    <scope>NUCLEOTIDE SEQUENCE</scope>
    <source>
        <strain evidence="3">17X</strain>
    </source>
</reference>
<gene>
    <name evidence="3" type="ORF">PY17X_1370200</name>
    <name evidence="2" type="ORF">PYYM_1366500</name>
</gene>
<feature type="compositionally biased region" description="Polar residues" evidence="1">
    <location>
        <begin position="988"/>
        <end position="1012"/>
    </location>
</feature>
<feature type="compositionally biased region" description="Low complexity" evidence="1">
    <location>
        <begin position="1013"/>
        <end position="1024"/>
    </location>
</feature>
<dbReference type="GeneID" id="3789369"/>
<dbReference type="VEuPathDB" id="PlasmoDB:PYYM_1366500"/>
<protein>
    <submittedName>
        <fullName evidence="3">Inner membrane complex protein 1f, putative</fullName>
    </submittedName>
</protein>
<evidence type="ECO:0000313" key="3">
    <source>
        <dbReference type="EMBL" id="VTZ81069.1"/>
    </source>
</evidence>
<feature type="compositionally biased region" description="Low complexity" evidence="1">
    <location>
        <begin position="1056"/>
        <end position="1071"/>
    </location>
</feature>
<dbReference type="VEuPathDB" id="PlasmoDB:PY03838"/>
<dbReference type="Proteomes" id="UP000072904">
    <property type="component" value="Chromosome 13"/>
</dbReference>
<dbReference type="RefSeq" id="XP_022813775.1">
    <property type="nucleotide sequence ID" value="XM_022957343.1"/>
</dbReference>
<dbReference type="KEGG" id="pyo:PY17X_1370200"/>
<reference evidence="3" key="4">
    <citation type="submission" date="2019-05" db="EMBL/GenBank/DDBJ databases">
        <authorList>
            <consortium name="Pathogen Informatics"/>
        </authorList>
    </citation>
    <scope>NUCLEOTIDE SEQUENCE</scope>
    <source>
        <strain evidence="3">17X</strain>
    </source>
</reference>
<accession>A0A077Y9Y4</accession>
<dbReference type="VEuPathDB" id="PlasmoDB:Py17XNL_001303531"/>
<dbReference type="InterPro" id="IPR022086">
    <property type="entry name" value="IMCp"/>
</dbReference>
<name>A0A077Y9Y4_PLAYE</name>
<evidence type="ECO:0000313" key="5">
    <source>
        <dbReference type="Proteomes" id="UP000072904"/>
    </source>
</evidence>
<dbReference type="OrthoDB" id="365616at2759"/>
<dbReference type="EMBL" id="LK934641">
    <property type="protein sequence ID" value="CDU20311.1"/>
    <property type="molecule type" value="Genomic_DNA"/>
</dbReference>
<dbReference type="Proteomes" id="UP000072874">
    <property type="component" value="Chromosome 13"/>
</dbReference>
<evidence type="ECO:0000313" key="4">
    <source>
        <dbReference type="Proteomes" id="UP000072874"/>
    </source>
</evidence>
<feature type="compositionally biased region" description="Basic and acidic residues" evidence="1">
    <location>
        <begin position="1044"/>
        <end position="1055"/>
    </location>
</feature>
<evidence type="ECO:0000256" key="1">
    <source>
        <dbReference type="SAM" id="MobiDB-lite"/>
    </source>
</evidence>